<sequence length="45" mass="5123">FYDHVCFTDDEAVTSTVKRNLSEAFDGVGEINGNKRFKAIKIEKE</sequence>
<organism evidence="1 2">
    <name type="scientific">Trifolium medium</name>
    <dbReference type="NCBI Taxonomy" id="97028"/>
    <lineage>
        <taxon>Eukaryota</taxon>
        <taxon>Viridiplantae</taxon>
        <taxon>Streptophyta</taxon>
        <taxon>Embryophyta</taxon>
        <taxon>Tracheophyta</taxon>
        <taxon>Spermatophyta</taxon>
        <taxon>Magnoliopsida</taxon>
        <taxon>eudicotyledons</taxon>
        <taxon>Gunneridae</taxon>
        <taxon>Pentapetalae</taxon>
        <taxon>rosids</taxon>
        <taxon>fabids</taxon>
        <taxon>Fabales</taxon>
        <taxon>Fabaceae</taxon>
        <taxon>Papilionoideae</taxon>
        <taxon>50 kb inversion clade</taxon>
        <taxon>NPAAA clade</taxon>
        <taxon>Hologalegina</taxon>
        <taxon>IRL clade</taxon>
        <taxon>Trifolieae</taxon>
        <taxon>Trifolium</taxon>
    </lineage>
</organism>
<protein>
    <submittedName>
        <fullName evidence="1">Uncharacterized protein</fullName>
    </submittedName>
</protein>
<evidence type="ECO:0000313" key="1">
    <source>
        <dbReference type="EMBL" id="MCI16045.1"/>
    </source>
</evidence>
<name>A0A392PYJ7_9FABA</name>
<feature type="non-terminal residue" evidence="1">
    <location>
        <position position="1"/>
    </location>
</feature>
<comment type="caution">
    <text evidence="1">The sequence shown here is derived from an EMBL/GenBank/DDBJ whole genome shotgun (WGS) entry which is preliminary data.</text>
</comment>
<proteinExistence type="predicted"/>
<keyword evidence="2" id="KW-1185">Reference proteome</keyword>
<dbReference type="AlphaFoldDB" id="A0A392PYJ7"/>
<dbReference type="EMBL" id="LXQA010099148">
    <property type="protein sequence ID" value="MCI16045.1"/>
    <property type="molecule type" value="Genomic_DNA"/>
</dbReference>
<dbReference type="Proteomes" id="UP000265520">
    <property type="component" value="Unassembled WGS sequence"/>
</dbReference>
<accession>A0A392PYJ7</accession>
<evidence type="ECO:0000313" key="2">
    <source>
        <dbReference type="Proteomes" id="UP000265520"/>
    </source>
</evidence>
<reference evidence="1 2" key="1">
    <citation type="journal article" date="2018" name="Front. Plant Sci.">
        <title>Red Clover (Trifolium pratense) and Zigzag Clover (T. medium) - A Picture of Genomic Similarities and Differences.</title>
        <authorList>
            <person name="Dluhosova J."/>
            <person name="Istvanek J."/>
            <person name="Nedelnik J."/>
            <person name="Repkova J."/>
        </authorList>
    </citation>
    <scope>NUCLEOTIDE SEQUENCE [LARGE SCALE GENOMIC DNA]</scope>
    <source>
        <strain evidence="2">cv. 10/8</strain>
        <tissue evidence="1">Leaf</tissue>
    </source>
</reference>